<comment type="caution">
    <text evidence="1">The sequence shown here is derived from an EMBL/GenBank/DDBJ whole genome shotgun (WGS) entry which is preliminary data.</text>
</comment>
<protein>
    <submittedName>
        <fullName evidence="1">Uncharacterized protein</fullName>
    </submittedName>
</protein>
<dbReference type="Proteomes" id="UP000639772">
    <property type="component" value="Unassembled WGS sequence"/>
</dbReference>
<dbReference type="AlphaFoldDB" id="A0A835PKG0"/>
<proteinExistence type="predicted"/>
<gene>
    <name evidence="1" type="ORF">HPP92_025607</name>
</gene>
<evidence type="ECO:0000313" key="1">
    <source>
        <dbReference type="EMBL" id="KAG0454303.1"/>
    </source>
</evidence>
<dbReference type="EMBL" id="JADCNM010000014">
    <property type="protein sequence ID" value="KAG0454303.1"/>
    <property type="molecule type" value="Genomic_DNA"/>
</dbReference>
<evidence type="ECO:0000313" key="2">
    <source>
        <dbReference type="Proteomes" id="UP000639772"/>
    </source>
</evidence>
<name>A0A835PKG0_VANPL</name>
<organism evidence="1 2">
    <name type="scientific">Vanilla planifolia</name>
    <name type="common">Vanilla</name>
    <dbReference type="NCBI Taxonomy" id="51239"/>
    <lineage>
        <taxon>Eukaryota</taxon>
        <taxon>Viridiplantae</taxon>
        <taxon>Streptophyta</taxon>
        <taxon>Embryophyta</taxon>
        <taxon>Tracheophyta</taxon>
        <taxon>Spermatophyta</taxon>
        <taxon>Magnoliopsida</taxon>
        <taxon>Liliopsida</taxon>
        <taxon>Asparagales</taxon>
        <taxon>Orchidaceae</taxon>
        <taxon>Vanilloideae</taxon>
        <taxon>Vanilleae</taxon>
        <taxon>Vanilla</taxon>
    </lineage>
</organism>
<reference evidence="1 2" key="1">
    <citation type="journal article" date="2020" name="Nat. Food">
        <title>A phased Vanilla planifolia genome enables genetic improvement of flavour and production.</title>
        <authorList>
            <person name="Hasing T."/>
            <person name="Tang H."/>
            <person name="Brym M."/>
            <person name="Khazi F."/>
            <person name="Huang T."/>
            <person name="Chambers A.H."/>
        </authorList>
    </citation>
    <scope>NUCLEOTIDE SEQUENCE [LARGE SCALE GENOMIC DNA]</scope>
    <source>
        <tissue evidence="1">Leaf</tissue>
    </source>
</reference>
<sequence>MIDNRESAERLRAKKQAFCSLLSLFLYRIRCGLRLVYLSGLQWRTLEALTAELEIEMALLAEEKGQVQAAAGGGAKRGSFSDRLLDKNGCFRGGFSKSVW</sequence>
<accession>A0A835PKG0</accession>